<comment type="catalytic activity">
    <reaction evidence="5">
        <text>O-phospho-L-tyrosyl-[protein] + H2O = L-tyrosyl-[protein] + phosphate</text>
        <dbReference type="Rhea" id="RHEA:10684"/>
        <dbReference type="Rhea" id="RHEA-COMP:10136"/>
        <dbReference type="Rhea" id="RHEA-COMP:20101"/>
        <dbReference type="ChEBI" id="CHEBI:15377"/>
        <dbReference type="ChEBI" id="CHEBI:43474"/>
        <dbReference type="ChEBI" id="CHEBI:46858"/>
        <dbReference type="ChEBI" id="CHEBI:61978"/>
        <dbReference type="EC" id="3.1.3.48"/>
    </reaction>
</comment>
<keyword evidence="4" id="KW-0904">Protein phosphatase</keyword>
<comment type="similarity">
    <text evidence="1">Belongs to the metallo-dependent hydrolases superfamily. CpsB/CapC family.</text>
</comment>
<dbReference type="GO" id="GO:0030145">
    <property type="term" value="F:manganese ion binding"/>
    <property type="evidence" value="ECO:0007669"/>
    <property type="project" value="InterPro"/>
</dbReference>
<dbReference type="PIRSF" id="PIRSF016557">
    <property type="entry name" value="Caps_synth_CpsB"/>
    <property type="match status" value="1"/>
</dbReference>
<dbReference type="PATRIC" id="fig|1297617.4.peg.3195"/>
<evidence type="ECO:0000256" key="4">
    <source>
        <dbReference type="ARBA" id="ARBA00022912"/>
    </source>
</evidence>
<evidence type="ECO:0000256" key="3">
    <source>
        <dbReference type="ARBA" id="ARBA00022801"/>
    </source>
</evidence>
<dbReference type="AlphaFoldDB" id="A0A0S2W813"/>
<dbReference type="STRING" id="1297617.IB211_03107c"/>
<evidence type="ECO:0000256" key="5">
    <source>
        <dbReference type="ARBA" id="ARBA00051722"/>
    </source>
</evidence>
<dbReference type="PANTHER" id="PTHR39181:SF1">
    <property type="entry name" value="TYROSINE-PROTEIN PHOSPHATASE YWQE"/>
    <property type="match status" value="1"/>
</dbReference>
<dbReference type="EMBL" id="CP011307">
    <property type="protein sequence ID" value="ALP95498.1"/>
    <property type="molecule type" value="Genomic_DNA"/>
</dbReference>
<organism evidence="6 7">
    <name type="scientific">Intestinimonas butyriciproducens</name>
    <dbReference type="NCBI Taxonomy" id="1297617"/>
    <lineage>
        <taxon>Bacteria</taxon>
        <taxon>Bacillati</taxon>
        <taxon>Bacillota</taxon>
        <taxon>Clostridia</taxon>
        <taxon>Eubacteriales</taxon>
        <taxon>Intestinimonas</taxon>
    </lineage>
</organism>
<dbReference type="eggNOG" id="COG4464">
    <property type="taxonomic scope" value="Bacteria"/>
</dbReference>
<dbReference type="SUPFAM" id="SSF89550">
    <property type="entry name" value="PHP domain-like"/>
    <property type="match status" value="1"/>
</dbReference>
<dbReference type="InterPro" id="IPR016667">
    <property type="entry name" value="Caps_polysacc_synth_CpsB/CapC"/>
</dbReference>
<dbReference type="InterPro" id="IPR016195">
    <property type="entry name" value="Pol/histidinol_Pase-like"/>
</dbReference>
<dbReference type="Pfam" id="PF19567">
    <property type="entry name" value="CpsB_CapC"/>
    <property type="match status" value="1"/>
</dbReference>
<dbReference type="RefSeq" id="WP_058118526.1">
    <property type="nucleotide sequence ID" value="NZ_CP011307.1"/>
</dbReference>
<keyword evidence="7" id="KW-1185">Reference proteome</keyword>
<reference evidence="7" key="2">
    <citation type="submission" date="2015-04" db="EMBL/GenBank/DDBJ databases">
        <title>A butyrogenic pathway from the amino acid lysine in a human gut commensal.</title>
        <authorList>
            <person name="de Vos W.M."/>
            <person name="Bui N.T.P."/>
            <person name="Plugge C.M."/>
            <person name="Ritari J."/>
        </authorList>
    </citation>
    <scope>NUCLEOTIDE SEQUENCE [LARGE SCALE GENOMIC DNA]</scope>
    <source>
        <strain evidence="7">AF211</strain>
    </source>
</reference>
<proteinExistence type="inferred from homology"/>
<accession>A0A0S2W813</accession>
<evidence type="ECO:0000313" key="7">
    <source>
        <dbReference type="Proteomes" id="UP000064844"/>
    </source>
</evidence>
<dbReference type="EC" id="3.1.3.48" evidence="2"/>
<dbReference type="Proteomes" id="UP000064844">
    <property type="component" value="Chromosome"/>
</dbReference>
<name>A0A0S2W813_9FIRM</name>
<dbReference type="PANTHER" id="PTHR39181">
    <property type="entry name" value="TYROSINE-PROTEIN PHOSPHATASE YWQE"/>
    <property type="match status" value="1"/>
</dbReference>
<dbReference type="KEGG" id="ibu:IB211_03107c"/>
<keyword evidence="3 6" id="KW-0378">Hydrolase</keyword>
<reference evidence="6 7" key="1">
    <citation type="journal article" date="2015" name="Nat. Commun.">
        <title>Production of butyrate from lysine and the Amadori product fructoselysine by a human gut commensal.</title>
        <authorList>
            <person name="Bui T.P."/>
            <person name="Ritari J."/>
            <person name="Boeren S."/>
            <person name="de Waard P."/>
            <person name="Plugge C.M."/>
            <person name="de Vos W.M."/>
        </authorList>
    </citation>
    <scope>NUCLEOTIDE SEQUENCE [LARGE SCALE GENOMIC DNA]</scope>
    <source>
        <strain evidence="6 7">AF211</strain>
    </source>
</reference>
<evidence type="ECO:0000256" key="1">
    <source>
        <dbReference type="ARBA" id="ARBA00005750"/>
    </source>
</evidence>
<evidence type="ECO:0000313" key="6">
    <source>
        <dbReference type="EMBL" id="ALP95498.1"/>
    </source>
</evidence>
<dbReference type="GO" id="GO:0004725">
    <property type="term" value="F:protein tyrosine phosphatase activity"/>
    <property type="evidence" value="ECO:0007669"/>
    <property type="project" value="UniProtKB-EC"/>
</dbReference>
<evidence type="ECO:0000256" key="2">
    <source>
        <dbReference type="ARBA" id="ARBA00013064"/>
    </source>
</evidence>
<dbReference type="Gene3D" id="3.20.20.140">
    <property type="entry name" value="Metal-dependent hydrolases"/>
    <property type="match status" value="1"/>
</dbReference>
<protein>
    <recommendedName>
        <fullName evidence="2">protein-tyrosine-phosphatase</fullName>
        <ecNumber evidence="2">3.1.3.48</ecNumber>
    </recommendedName>
</protein>
<sequence length="247" mass="27960">MIDLHCHILPGVDDGSSSEEESCRMARLAVESGVTAVCATPHCNVPGCFDNYRTEALEERFLRLARLLRERDIPLRLYAGMEVYVTPETPRHLREGKLLTLGGSRYLLVEFGFEAPFSFAQRMLEEISAAGAVPVVAHPERYRFAQEDRGCLLRWIEAGWALQINKGSLFGRFGRRAARTAHWCLGEGCMHLIGSDAHSPYRRTPWLEDARSYVAEYTAPEIADFLLEENPRHMLENAPIRPVLAQF</sequence>
<gene>
    <name evidence="6" type="ORF">IB211_03107c</name>
</gene>